<evidence type="ECO:0000313" key="3">
    <source>
        <dbReference type="EMBL" id="CAF3900630.1"/>
    </source>
</evidence>
<dbReference type="OrthoDB" id="45365at2759"/>
<sequence>MPENESDSKSLVKTFVLLFARDRPTCDISYLTVQRNNENSIYPMLLTTTFYFMRDLVDYRAISLDDSVYIIGGRYASTGRLSCQMFKYDAEIDHWRACDTLKAPRFNFGVTTFDHKIYVLGGEGLKETIIQTVECYDPATDRWKELGNLPKPRRYHSTCAVGKRLWILDPRPSEWRRSMMNYTLPQPRQQHCLINTDNSVIILGAIDQRNNVEPQWKELKYQLQYPRIDCGYFQLDRYLYIIGGHNSDNQESTKMIERINLDSFQIEDVFQLEKELATVDCCIVQTNKYNNSLLPLAEYLDKWVVW</sequence>
<proteinExistence type="predicted"/>
<dbReference type="InterPro" id="IPR006652">
    <property type="entry name" value="Kelch_1"/>
</dbReference>
<dbReference type="Proteomes" id="UP000681722">
    <property type="component" value="Unassembled WGS sequence"/>
</dbReference>
<dbReference type="Gene3D" id="2.120.10.80">
    <property type="entry name" value="Kelch-type beta propeller"/>
    <property type="match status" value="1"/>
</dbReference>
<organism evidence="2 4">
    <name type="scientific">Didymodactylos carnosus</name>
    <dbReference type="NCBI Taxonomy" id="1234261"/>
    <lineage>
        <taxon>Eukaryota</taxon>
        <taxon>Metazoa</taxon>
        <taxon>Spiralia</taxon>
        <taxon>Gnathifera</taxon>
        <taxon>Rotifera</taxon>
        <taxon>Eurotatoria</taxon>
        <taxon>Bdelloidea</taxon>
        <taxon>Philodinida</taxon>
        <taxon>Philodinidae</taxon>
        <taxon>Didymodactylos</taxon>
    </lineage>
</organism>
<evidence type="ECO:0000313" key="4">
    <source>
        <dbReference type="Proteomes" id="UP000663829"/>
    </source>
</evidence>
<dbReference type="InterPro" id="IPR052392">
    <property type="entry name" value="Kelch-BTB_domain-containing"/>
</dbReference>
<dbReference type="Proteomes" id="UP000663829">
    <property type="component" value="Unassembled WGS sequence"/>
</dbReference>
<dbReference type="PANTHER" id="PTHR46375:SF3">
    <property type="entry name" value="KELCH REPEAT AND BTB DOMAIN-CONTAINING PROTEIN 13"/>
    <property type="match status" value="1"/>
</dbReference>
<dbReference type="EMBL" id="CAJOBC010006486">
    <property type="protein sequence ID" value="CAF3900630.1"/>
    <property type="molecule type" value="Genomic_DNA"/>
</dbReference>
<keyword evidence="1" id="KW-0880">Kelch repeat</keyword>
<dbReference type="Pfam" id="PF24681">
    <property type="entry name" value="Kelch_KLHDC2_KLHL20_DRC7"/>
    <property type="match status" value="1"/>
</dbReference>
<comment type="caution">
    <text evidence="2">The sequence shown here is derived from an EMBL/GenBank/DDBJ whole genome shotgun (WGS) entry which is preliminary data.</text>
</comment>
<dbReference type="EMBL" id="CAJNOQ010006485">
    <property type="protein sequence ID" value="CAF1136894.1"/>
    <property type="molecule type" value="Genomic_DNA"/>
</dbReference>
<reference evidence="2" key="1">
    <citation type="submission" date="2021-02" db="EMBL/GenBank/DDBJ databases">
        <authorList>
            <person name="Nowell W R."/>
        </authorList>
    </citation>
    <scope>NUCLEOTIDE SEQUENCE</scope>
</reference>
<evidence type="ECO:0000313" key="2">
    <source>
        <dbReference type="EMBL" id="CAF1136894.1"/>
    </source>
</evidence>
<accession>A0A814RRA0</accession>
<dbReference type="InterPro" id="IPR015915">
    <property type="entry name" value="Kelch-typ_b-propeller"/>
</dbReference>
<evidence type="ECO:0000256" key="1">
    <source>
        <dbReference type="ARBA" id="ARBA00022441"/>
    </source>
</evidence>
<dbReference type="PANTHER" id="PTHR46375">
    <property type="entry name" value="KELCH REPEAT AND BTB DOMAIN-CONTAINING PROTEIN 13-RELATED"/>
    <property type="match status" value="1"/>
</dbReference>
<protein>
    <submittedName>
        <fullName evidence="2">Uncharacterized protein</fullName>
    </submittedName>
</protein>
<dbReference type="AlphaFoldDB" id="A0A814RRA0"/>
<dbReference type="SUPFAM" id="SSF117281">
    <property type="entry name" value="Kelch motif"/>
    <property type="match status" value="1"/>
</dbReference>
<dbReference type="SMART" id="SM00612">
    <property type="entry name" value="Kelch"/>
    <property type="match status" value="3"/>
</dbReference>
<gene>
    <name evidence="2" type="ORF">GPM918_LOCUS20485</name>
    <name evidence="3" type="ORF">SRO942_LOCUS20483</name>
</gene>
<name>A0A814RRA0_9BILA</name>
<keyword evidence="4" id="KW-1185">Reference proteome</keyword>